<dbReference type="PROSITE" id="PS50203">
    <property type="entry name" value="CALPAIN_CAT"/>
    <property type="match status" value="1"/>
</dbReference>
<dbReference type="InterPro" id="IPR001300">
    <property type="entry name" value="Peptidase_C2_calpain_cat"/>
</dbReference>
<evidence type="ECO:0000256" key="1">
    <source>
        <dbReference type="ARBA" id="ARBA00007623"/>
    </source>
</evidence>
<organism evidence="8 9">
    <name type="scientific">Euplotes crassus</name>
    <dbReference type="NCBI Taxonomy" id="5936"/>
    <lineage>
        <taxon>Eukaryota</taxon>
        <taxon>Sar</taxon>
        <taxon>Alveolata</taxon>
        <taxon>Ciliophora</taxon>
        <taxon>Intramacronucleata</taxon>
        <taxon>Spirotrichea</taxon>
        <taxon>Hypotrichia</taxon>
        <taxon>Euplotida</taxon>
        <taxon>Euplotidae</taxon>
        <taxon>Moneuplotes</taxon>
    </lineage>
</organism>
<evidence type="ECO:0000256" key="4">
    <source>
        <dbReference type="ARBA" id="ARBA00022807"/>
    </source>
</evidence>
<sequence length="858" mass="99602">MQDFVYRLQQITKLPDYTSIILNGEKYEDDLFPPKASSIFSKRQSKFDDEKKSQFEERIEWKRLHDLYPESDMDLIKDISVKDVKQGQLGDCYFISTLRGLVGSHPNEIKKIFVNKRINKSGIYVLRFLINGHPEFVTVDDYVPYSNYHKTLAFAMKVTKNIWPILIEKAWAKINGSYEDIESGNSGDALISLVPFPIERYNEKELEDKENTPEKIHKACNYNYIVTASSRPCEGDQDRKLKVEEPLSGIVSNHCYIISGSYKIRVGTQTEHILKLSNPWASQAYKGAWRDSDNRWTEELKETVKFNSKYDGEFYISYRNFLYCFESVTVCKFNPYLRVTSRKMSHKQDSYVLTELTLRANTNLTINIHQYLKRFFKSDGYRPANARVLLAEKTGDRKSPFKYVNGDYKSEPECLSLETPIFMSDVCSKTSNDQLIINTLNKGTYYLYIELDCKDSTHIQFGCNIIGSEVLTSEVPHSEFGIFLVNTLKDYARTRVTKVRINNEEPGFTAKYFNRKEAGGYALYLFSNDSTNGSTALEMVQFTKLKGLQLMETSIKSGYLEITPVSDSKSAFSEKYFEINPGKQKFHLLKMIDPGCHCNYSYQTRIKYNTKSLVRMCFKDGKKKAISNPSAPKDVMNYYYLFHDYGVIFIFENKSKTYTLDEYFTLKKLDNLRLCSEDLKLSKQKPFWKFTVKPQTYIVKSLQKVNISLGVCFQNTCGHQFLKPGDQTSSIIERNSPEQLSADEIAHITALRGVKSSITKAGSNEILQIYYKYYYFGSFYGFLFKNEDPNYFFKGDFKFELQNLKLEDPSGGSNDTWNIRLGYMQSEVKKLVRIDPNEKVRMSFKYSYYTIKEDQSRT</sequence>
<dbReference type="SMART" id="SM00230">
    <property type="entry name" value="CysPc"/>
    <property type="match status" value="1"/>
</dbReference>
<dbReference type="PANTHER" id="PTHR10183:SF379">
    <property type="entry name" value="CALPAIN-5"/>
    <property type="match status" value="1"/>
</dbReference>
<evidence type="ECO:0000256" key="6">
    <source>
        <dbReference type="PROSITE-ProRule" id="PRU00239"/>
    </source>
</evidence>
<feature type="active site" evidence="5 6">
    <location>
        <position position="278"/>
    </location>
</feature>
<dbReference type="InterPro" id="IPR038765">
    <property type="entry name" value="Papain-like_cys_pep_sf"/>
</dbReference>
<dbReference type="GO" id="GO:0004198">
    <property type="term" value="F:calcium-dependent cysteine-type endopeptidase activity"/>
    <property type="evidence" value="ECO:0007669"/>
    <property type="project" value="InterPro"/>
</dbReference>
<evidence type="ECO:0000313" key="8">
    <source>
        <dbReference type="EMBL" id="CAI2384940.1"/>
    </source>
</evidence>
<comment type="caution">
    <text evidence="8">The sequence shown here is derived from an EMBL/GenBank/DDBJ whole genome shotgun (WGS) entry which is preliminary data.</text>
</comment>
<dbReference type="AlphaFoldDB" id="A0AAD1Y5Y4"/>
<evidence type="ECO:0000256" key="5">
    <source>
        <dbReference type="PIRSR" id="PIRSR622684-1"/>
    </source>
</evidence>
<keyword evidence="4 6" id="KW-0788">Thiol protease</keyword>
<accession>A0AAD1Y5Y4</accession>
<evidence type="ECO:0000259" key="7">
    <source>
        <dbReference type="PROSITE" id="PS50203"/>
    </source>
</evidence>
<keyword evidence="3 6" id="KW-0378">Hydrolase</keyword>
<dbReference type="GO" id="GO:0006508">
    <property type="term" value="P:proteolysis"/>
    <property type="evidence" value="ECO:0007669"/>
    <property type="project" value="UniProtKB-KW"/>
</dbReference>
<dbReference type="SUPFAM" id="SSF54001">
    <property type="entry name" value="Cysteine proteinases"/>
    <property type="match status" value="1"/>
</dbReference>
<dbReference type="PRINTS" id="PR00704">
    <property type="entry name" value="CALPAIN"/>
</dbReference>
<feature type="active site" evidence="5 6">
    <location>
        <position position="254"/>
    </location>
</feature>
<evidence type="ECO:0000256" key="3">
    <source>
        <dbReference type="ARBA" id="ARBA00022801"/>
    </source>
</evidence>
<feature type="active site" evidence="5 6">
    <location>
        <position position="92"/>
    </location>
</feature>
<reference evidence="8" key="1">
    <citation type="submission" date="2023-07" db="EMBL/GenBank/DDBJ databases">
        <authorList>
            <consortium name="AG Swart"/>
            <person name="Singh M."/>
            <person name="Singh A."/>
            <person name="Seah K."/>
            <person name="Emmerich C."/>
        </authorList>
    </citation>
    <scope>NUCLEOTIDE SEQUENCE</scope>
    <source>
        <strain evidence="8">DP1</strain>
    </source>
</reference>
<dbReference type="PANTHER" id="PTHR10183">
    <property type="entry name" value="CALPAIN"/>
    <property type="match status" value="1"/>
</dbReference>
<name>A0AAD1Y5Y4_EUPCR</name>
<protein>
    <recommendedName>
        <fullName evidence="7">Calpain catalytic domain-containing protein</fullName>
    </recommendedName>
</protein>
<proteinExistence type="inferred from homology"/>
<dbReference type="EMBL" id="CAMPGE010027297">
    <property type="protein sequence ID" value="CAI2384940.1"/>
    <property type="molecule type" value="Genomic_DNA"/>
</dbReference>
<evidence type="ECO:0000256" key="2">
    <source>
        <dbReference type="ARBA" id="ARBA00022670"/>
    </source>
</evidence>
<dbReference type="Pfam" id="PF00648">
    <property type="entry name" value="Peptidase_C2"/>
    <property type="match status" value="1"/>
</dbReference>
<dbReference type="Proteomes" id="UP001295684">
    <property type="component" value="Unassembled WGS sequence"/>
</dbReference>
<dbReference type="Gene3D" id="3.90.70.10">
    <property type="entry name" value="Cysteine proteinases"/>
    <property type="match status" value="1"/>
</dbReference>
<gene>
    <name evidence="8" type="ORF">ECRASSUSDP1_LOCUS26480</name>
</gene>
<keyword evidence="2 6" id="KW-0645">Protease</keyword>
<evidence type="ECO:0000313" key="9">
    <source>
        <dbReference type="Proteomes" id="UP001295684"/>
    </source>
</evidence>
<feature type="domain" description="Calpain catalytic" evidence="7">
    <location>
        <begin position="26"/>
        <end position="334"/>
    </location>
</feature>
<comment type="similarity">
    <text evidence="1">Belongs to the peptidase C2 family.</text>
</comment>
<dbReference type="InterPro" id="IPR022684">
    <property type="entry name" value="Calpain_cysteine_protease"/>
</dbReference>
<keyword evidence="9" id="KW-1185">Reference proteome</keyword>